<feature type="domain" description="ABC transmembrane type-1" evidence="10">
    <location>
        <begin position="75"/>
        <end position="303"/>
    </location>
</feature>
<accession>A0A0A3APU8</accession>
<dbReference type="STRING" id="505317.OA57_09090"/>
<evidence type="ECO:0000259" key="10">
    <source>
        <dbReference type="PROSITE" id="PS50928"/>
    </source>
</evidence>
<keyword evidence="4" id="KW-0997">Cell inner membrane</keyword>
<evidence type="ECO:0000256" key="1">
    <source>
        <dbReference type="ARBA" id="ARBA00004429"/>
    </source>
</evidence>
<keyword evidence="3" id="KW-1003">Cell membrane</keyword>
<dbReference type="SUPFAM" id="SSF161098">
    <property type="entry name" value="MetI-like"/>
    <property type="match status" value="1"/>
</dbReference>
<keyword evidence="6 9" id="KW-1133">Transmembrane helix</keyword>
<protein>
    <submittedName>
        <fullName evidence="11">Peptide ABC transporter permease</fullName>
    </submittedName>
</protein>
<dbReference type="InterPro" id="IPR035906">
    <property type="entry name" value="MetI-like_sf"/>
</dbReference>
<comment type="subcellular location">
    <subcellularLocation>
        <location evidence="1">Cell inner membrane</location>
        <topology evidence="1">Multi-pass membrane protein</topology>
    </subcellularLocation>
    <subcellularLocation>
        <location evidence="9">Cell membrane</location>
        <topology evidence="9">Multi-pass membrane protein</topology>
    </subcellularLocation>
</comment>
<sequence>MLLFLIRRSLLTLITLIILSLISYHILMRDPLNTILAKPHFYSGYLPYVQRLLHGDFGISYLDGQPLLDQILAVLPATIELCVFALFFAVLFGLPLGFLGAFYAKQWPGKTIRFGASFGISLPIFWIAPIVLYFAAIYQWEISAIGQYYPLYRIEPVTGFAAIDVWFGNQSYQLKIIQNVFQHLALPVLVLMIAPLMETIQLTQNRAEKVLSENYVKVAETRSWSKPKIARIILIRNTLPPLIPQLTRSFTMLLAMCMLIENIFSWPGIGQWLINAVEQQDYNAISAGMMIIGLVIILINIVSGFFMFISDPFNRKGWYVR</sequence>
<dbReference type="PROSITE" id="PS50928">
    <property type="entry name" value="ABC_TM1"/>
    <property type="match status" value="1"/>
</dbReference>
<evidence type="ECO:0000256" key="3">
    <source>
        <dbReference type="ARBA" id="ARBA00022475"/>
    </source>
</evidence>
<feature type="transmembrane region" description="Helical" evidence="9">
    <location>
        <begin position="71"/>
        <end position="104"/>
    </location>
</feature>
<evidence type="ECO:0000313" key="12">
    <source>
        <dbReference type="Proteomes" id="UP000030380"/>
    </source>
</evidence>
<dbReference type="PANTHER" id="PTHR43163">
    <property type="entry name" value="DIPEPTIDE TRANSPORT SYSTEM PERMEASE PROTEIN DPPB-RELATED"/>
    <property type="match status" value="1"/>
</dbReference>
<keyword evidence="7 9" id="KW-0472">Membrane</keyword>
<evidence type="ECO:0000256" key="9">
    <source>
        <dbReference type="RuleBase" id="RU363032"/>
    </source>
</evidence>
<dbReference type="CDD" id="cd06261">
    <property type="entry name" value="TM_PBP2"/>
    <property type="match status" value="1"/>
</dbReference>
<evidence type="ECO:0000256" key="4">
    <source>
        <dbReference type="ARBA" id="ARBA00022519"/>
    </source>
</evidence>
<feature type="transmembrane region" description="Helical" evidence="9">
    <location>
        <begin position="116"/>
        <end position="140"/>
    </location>
</feature>
<dbReference type="EMBL" id="JSUM01000014">
    <property type="protein sequence ID" value="KGQ69782.1"/>
    <property type="molecule type" value="Genomic_DNA"/>
</dbReference>
<dbReference type="OrthoDB" id="9805855at2"/>
<evidence type="ECO:0000256" key="5">
    <source>
        <dbReference type="ARBA" id="ARBA00022692"/>
    </source>
</evidence>
<dbReference type="Proteomes" id="UP000030380">
    <property type="component" value="Unassembled WGS sequence"/>
</dbReference>
<reference evidence="11 12" key="1">
    <citation type="submission" date="2014-11" db="EMBL/GenBank/DDBJ databases">
        <title>Draft genome sequence of Chelonobacter oris 1662T, associated with respiratory disease in Hermann's Tortoises.</title>
        <authorList>
            <person name="Kudirkiene E."/>
            <person name="Hansen M.J."/>
            <person name="Bojesen A.M."/>
        </authorList>
    </citation>
    <scope>NUCLEOTIDE SEQUENCE [LARGE SCALE GENOMIC DNA]</scope>
    <source>
        <strain evidence="11 12">1662</strain>
    </source>
</reference>
<comment type="similarity">
    <text evidence="8">Belongs to the binding-protein-dependent transport system permease family. OppBC subfamily.</text>
</comment>
<evidence type="ECO:0000256" key="6">
    <source>
        <dbReference type="ARBA" id="ARBA00022989"/>
    </source>
</evidence>
<dbReference type="PANTHER" id="PTHR43163:SF4">
    <property type="entry name" value="PUTRESCINE EXPORT SYSTEM PERMEASE PROTEIN SAPB"/>
    <property type="match status" value="1"/>
</dbReference>
<organism evidence="11 12">
    <name type="scientific">Chelonobacter oris</name>
    <dbReference type="NCBI Taxonomy" id="505317"/>
    <lineage>
        <taxon>Bacteria</taxon>
        <taxon>Pseudomonadati</taxon>
        <taxon>Pseudomonadota</taxon>
        <taxon>Gammaproteobacteria</taxon>
        <taxon>Pasteurellales</taxon>
        <taxon>Pasteurellaceae</taxon>
        <taxon>Chelonobacter</taxon>
    </lineage>
</organism>
<evidence type="ECO:0000256" key="7">
    <source>
        <dbReference type="ARBA" id="ARBA00023136"/>
    </source>
</evidence>
<keyword evidence="12" id="KW-1185">Reference proteome</keyword>
<gene>
    <name evidence="11" type="ORF">OA57_09090</name>
</gene>
<dbReference type="GO" id="GO:0071916">
    <property type="term" value="F:dipeptide transmembrane transporter activity"/>
    <property type="evidence" value="ECO:0007669"/>
    <property type="project" value="TreeGrafter"/>
</dbReference>
<evidence type="ECO:0000256" key="8">
    <source>
        <dbReference type="ARBA" id="ARBA00024202"/>
    </source>
</evidence>
<dbReference type="GO" id="GO:0005886">
    <property type="term" value="C:plasma membrane"/>
    <property type="evidence" value="ECO:0007669"/>
    <property type="project" value="UniProtKB-SubCell"/>
</dbReference>
<feature type="transmembrane region" description="Helical" evidence="9">
    <location>
        <begin position="250"/>
        <end position="269"/>
    </location>
</feature>
<keyword evidence="5 9" id="KW-0812">Transmembrane</keyword>
<feature type="transmembrane region" description="Helical" evidence="9">
    <location>
        <begin position="289"/>
        <end position="309"/>
    </location>
</feature>
<dbReference type="Gene3D" id="1.10.3720.10">
    <property type="entry name" value="MetI-like"/>
    <property type="match status" value="1"/>
</dbReference>
<dbReference type="InterPro" id="IPR000515">
    <property type="entry name" value="MetI-like"/>
</dbReference>
<feature type="transmembrane region" description="Helical" evidence="9">
    <location>
        <begin position="176"/>
        <end position="196"/>
    </location>
</feature>
<evidence type="ECO:0000256" key="2">
    <source>
        <dbReference type="ARBA" id="ARBA00022448"/>
    </source>
</evidence>
<name>A0A0A3APU8_9PAST</name>
<evidence type="ECO:0000313" key="11">
    <source>
        <dbReference type="EMBL" id="KGQ69782.1"/>
    </source>
</evidence>
<comment type="caution">
    <text evidence="11">The sequence shown here is derived from an EMBL/GenBank/DDBJ whole genome shotgun (WGS) entry which is preliminary data.</text>
</comment>
<dbReference type="RefSeq" id="WP_034616654.1">
    <property type="nucleotide sequence ID" value="NZ_JSUM01000014.1"/>
</dbReference>
<feature type="transmembrane region" description="Helical" evidence="9">
    <location>
        <begin position="9"/>
        <end position="27"/>
    </location>
</feature>
<proteinExistence type="inferred from homology"/>
<keyword evidence="2 9" id="KW-0813">Transport</keyword>
<dbReference type="AlphaFoldDB" id="A0A0A3APU8"/>
<dbReference type="Pfam" id="PF00528">
    <property type="entry name" value="BPD_transp_1"/>
    <property type="match status" value="1"/>
</dbReference>